<dbReference type="Proteomes" id="UP000253934">
    <property type="component" value="Unassembled WGS sequence"/>
</dbReference>
<evidence type="ECO:0000313" key="9">
    <source>
        <dbReference type="EMBL" id="RDB37157.1"/>
    </source>
</evidence>
<evidence type="ECO:0000256" key="1">
    <source>
        <dbReference type="ARBA" id="ARBA00001933"/>
    </source>
</evidence>
<dbReference type="Gene3D" id="6.20.440.10">
    <property type="match status" value="1"/>
</dbReference>
<dbReference type="GO" id="GO:0004375">
    <property type="term" value="F:glycine dehydrogenase (decarboxylating) activity"/>
    <property type="evidence" value="ECO:0007669"/>
    <property type="project" value="UniProtKB-EC"/>
</dbReference>
<protein>
    <recommendedName>
        <fullName evidence="3">glycine dehydrogenase (aminomethyl-transferring)</fullName>
        <ecNumber evidence="3">1.4.4.2</ecNumber>
    </recommendedName>
</protein>
<dbReference type="PANTHER" id="PTHR11773">
    <property type="entry name" value="GLYCINE DEHYDROGENASE, DECARBOXYLATING"/>
    <property type="match status" value="1"/>
</dbReference>
<dbReference type="InterPro" id="IPR015424">
    <property type="entry name" value="PyrdxlP-dep_Trfase"/>
</dbReference>
<comment type="caution">
    <text evidence="9">The sequence shown here is derived from an EMBL/GenBank/DDBJ whole genome shotgun (WGS) entry which is preliminary data.</text>
</comment>
<dbReference type="PANTHER" id="PTHR11773:SF1">
    <property type="entry name" value="GLYCINE DEHYDROGENASE (DECARBOXYLATING), MITOCHONDRIAL"/>
    <property type="match status" value="1"/>
</dbReference>
<dbReference type="Gene3D" id="3.40.640.10">
    <property type="entry name" value="Type I PLP-dependent aspartate aminotransferase-like (Major domain)"/>
    <property type="match status" value="1"/>
</dbReference>
<dbReference type="Gene3D" id="3.90.1150.10">
    <property type="entry name" value="Aspartate Aminotransferase, domain 1"/>
    <property type="match status" value="1"/>
</dbReference>
<dbReference type="Pfam" id="PF02347">
    <property type="entry name" value="GDC-P"/>
    <property type="match status" value="1"/>
</dbReference>
<comment type="catalytic activity">
    <reaction evidence="6">
        <text>N(6)-[(R)-lipoyl]-L-lysyl-[glycine-cleavage complex H protein] + glycine + H(+) = N(6)-[(R)-S(8)-aminomethyldihydrolipoyl]-L-lysyl-[glycine-cleavage complex H protein] + CO2</text>
        <dbReference type="Rhea" id="RHEA:24304"/>
        <dbReference type="Rhea" id="RHEA-COMP:10494"/>
        <dbReference type="Rhea" id="RHEA-COMP:10495"/>
        <dbReference type="ChEBI" id="CHEBI:15378"/>
        <dbReference type="ChEBI" id="CHEBI:16526"/>
        <dbReference type="ChEBI" id="CHEBI:57305"/>
        <dbReference type="ChEBI" id="CHEBI:83099"/>
        <dbReference type="ChEBI" id="CHEBI:83143"/>
        <dbReference type="EC" id="1.4.4.2"/>
    </reaction>
</comment>
<dbReference type="AlphaFoldDB" id="A0A369KWF8"/>
<evidence type="ECO:0000259" key="7">
    <source>
        <dbReference type="Pfam" id="PF02347"/>
    </source>
</evidence>
<comment type="cofactor">
    <cofactor evidence="1">
        <name>pyridoxal 5'-phosphate</name>
        <dbReference type="ChEBI" id="CHEBI:597326"/>
    </cofactor>
</comment>
<keyword evidence="10" id="KW-1185">Reference proteome</keyword>
<evidence type="ECO:0000256" key="3">
    <source>
        <dbReference type="ARBA" id="ARBA00012134"/>
    </source>
</evidence>
<feature type="domain" description="Glycine cleavage system P-protein N-terminal" evidence="7">
    <location>
        <begin position="60"/>
        <end position="308"/>
    </location>
</feature>
<evidence type="ECO:0000313" key="10">
    <source>
        <dbReference type="Proteomes" id="UP000253934"/>
    </source>
</evidence>
<gene>
    <name evidence="9" type="ORF">DCC88_01320</name>
</gene>
<evidence type="ECO:0000256" key="5">
    <source>
        <dbReference type="ARBA" id="ARBA00023002"/>
    </source>
</evidence>
<proteinExistence type="predicted"/>
<dbReference type="InterPro" id="IPR015422">
    <property type="entry name" value="PyrdxlP-dep_Trfase_small"/>
</dbReference>
<dbReference type="NCBIfam" id="NF003346">
    <property type="entry name" value="PRK04366.1"/>
    <property type="match status" value="1"/>
</dbReference>
<dbReference type="InterPro" id="IPR049315">
    <property type="entry name" value="GDC-P_N"/>
</dbReference>
<comment type="function">
    <text evidence="2">The glycine cleavage system catalyzes the degradation of glycine. The P protein binds the alpha-amino group of glycine through its pyridoxal phosphate cofactor; CO(2) is released and the remaining methylamine moiety is then transferred to the lipoamide cofactor of the H protein.</text>
</comment>
<sequence length="490" mass="55034">MSILNKYTTQNVVLEENLLFENSRPGARGIAFSKLDVPPVELHKKYSSYLRQKAAKLPELSEPEVVRHYTRLSTWNCAIDLGFYPLGSCTMKHNPRFNEDIARSSEICEMHPYDPEEWSQGHLQIMYELQEDLKEITGLSAVSLQPSAGAQGEFTGLLLISAYHRNKGKSKKTIITADTAHGTNPASAALAGFQTIQVNTGENGYVTLEAIREVLNDDVAAMMITNPNTLGFFEKNIYEISQILHEKDALLYIDGANMNAVLGLSRPGDCGADVIQFNLHKTFTTPHGGGGPGSGPIAVSEKLIPYLPIPRIEKNNDQYFMNYSHSKSIGRVKSFYGNYGMFVRAWCYIRALGAEGLRKVSEDAILNSNYLKSQLKSVLNIPIDGQHLHEVVFNDKNLKEKNWDTNKLAKALIDYGIHPPTVHFPLCVKNALMVEPTETENKNELDRFILSLKEIINSEDATMTYPKRVFRQKVDESKAARELKLKYQFL</sequence>
<dbReference type="InterPro" id="IPR015421">
    <property type="entry name" value="PyrdxlP-dep_Trfase_major"/>
</dbReference>
<evidence type="ECO:0000256" key="6">
    <source>
        <dbReference type="ARBA" id="ARBA00049026"/>
    </source>
</evidence>
<dbReference type="GO" id="GO:0016594">
    <property type="term" value="F:glycine binding"/>
    <property type="evidence" value="ECO:0007669"/>
    <property type="project" value="TreeGrafter"/>
</dbReference>
<keyword evidence="4" id="KW-0663">Pyridoxal phosphate</keyword>
<evidence type="ECO:0000256" key="2">
    <source>
        <dbReference type="ARBA" id="ARBA00003788"/>
    </source>
</evidence>
<dbReference type="SUPFAM" id="SSF53383">
    <property type="entry name" value="PLP-dependent transferases"/>
    <property type="match status" value="1"/>
</dbReference>
<organism evidence="9 10">
    <name type="scientific">Spirobacillus cienkowskii</name>
    <dbReference type="NCBI Taxonomy" id="495820"/>
    <lineage>
        <taxon>Bacteria</taxon>
        <taxon>Pseudomonadati</taxon>
        <taxon>Bdellovibrionota</taxon>
        <taxon>Oligoflexia</taxon>
        <taxon>Silvanigrellales</taxon>
        <taxon>Spirobacillus</taxon>
    </lineage>
</organism>
<dbReference type="FunFam" id="3.40.640.10:FF:000224">
    <property type="entry name" value="Probable glycine dehydrogenase (decarboxylating) subunit 2"/>
    <property type="match status" value="1"/>
</dbReference>
<dbReference type="GO" id="GO:0005829">
    <property type="term" value="C:cytosol"/>
    <property type="evidence" value="ECO:0007669"/>
    <property type="project" value="TreeGrafter"/>
</dbReference>
<name>A0A369KWF8_9BACT</name>
<dbReference type="GO" id="GO:0019464">
    <property type="term" value="P:glycine decarboxylation via glycine cleavage system"/>
    <property type="evidence" value="ECO:0007669"/>
    <property type="project" value="TreeGrafter"/>
</dbReference>
<keyword evidence="5" id="KW-0560">Oxidoreductase</keyword>
<dbReference type="GO" id="GO:0030170">
    <property type="term" value="F:pyridoxal phosphate binding"/>
    <property type="evidence" value="ECO:0007669"/>
    <property type="project" value="TreeGrafter"/>
</dbReference>
<dbReference type="GO" id="GO:0005960">
    <property type="term" value="C:glycine cleavage complex"/>
    <property type="evidence" value="ECO:0007669"/>
    <property type="project" value="TreeGrafter"/>
</dbReference>
<dbReference type="EC" id="1.4.4.2" evidence="3"/>
<reference evidence="9" key="1">
    <citation type="submission" date="2018-04" db="EMBL/GenBank/DDBJ databases">
        <title>Draft genome sequence of the Candidatus Spirobacillus cienkowskii, a pathogen of freshwater Daphnia species, reconstructed from hemolymph metagenomic reads.</title>
        <authorList>
            <person name="Bresciani L."/>
            <person name="Lemos L.N."/>
            <person name="Wale N."/>
            <person name="Lin J.Y."/>
            <person name="Fernandes G.R."/>
            <person name="Duffy M.A."/>
            <person name="Rodrigues J.M."/>
        </authorList>
    </citation>
    <scope>NUCLEOTIDE SEQUENCE [LARGE SCALE GENOMIC DNA]</scope>
    <source>
        <strain evidence="9">Binning01</strain>
    </source>
</reference>
<evidence type="ECO:0000259" key="8">
    <source>
        <dbReference type="Pfam" id="PF21478"/>
    </source>
</evidence>
<feature type="domain" description="Glycine dehydrogenase C-terminal" evidence="8">
    <location>
        <begin position="361"/>
        <end position="457"/>
    </location>
</feature>
<dbReference type="InterPro" id="IPR020581">
    <property type="entry name" value="GDC_P"/>
</dbReference>
<evidence type="ECO:0000256" key="4">
    <source>
        <dbReference type="ARBA" id="ARBA00022898"/>
    </source>
</evidence>
<accession>A0A369KWF8</accession>
<dbReference type="Pfam" id="PF21478">
    <property type="entry name" value="GcvP2_C"/>
    <property type="match status" value="1"/>
</dbReference>
<dbReference type="InterPro" id="IPR049316">
    <property type="entry name" value="GDC-P_C"/>
</dbReference>
<dbReference type="EMBL" id="QOVW01000006">
    <property type="protein sequence ID" value="RDB37157.1"/>
    <property type="molecule type" value="Genomic_DNA"/>
</dbReference>